<evidence type="ECO:0000313" key="3">
    <source>
        <dbReference type="Proteomes" id="UP001497512"/>
    </source>
</evidence>
<feature type="compositionally biased region" description="Basic and acidic residues" evidence="1">
    <location>
        <begin position="37"/>
        <end position="47"/>
    </location>
</feature>
<feature type="compositionally biased region" description="Basic residues" evidence="1">
    <location>
        <begin position="1"/>
        <end position="13"/>
    </location>
</feature>
<keyword evidence="3" id="KW-1185">Reference proteome</keyword>
<dbReference type="PANTHER" id="PTHR36745">
    <property type="entry name" value="OS02G0824400 PROTEIN"/>
    <property type="match status" value="1"/>
</dbReference>
<dbReference type="Proteomes" id="UP001497512">
    <property type="component" value="Chromosome 3"/>
</dbReference>
<feature type="region of interest" description="Disordered" evidence="1">
    <location>
        <begin position="1"/>
        <end position="47"/>
    </location>
</feature>
<sequence length="83" mass="9709">MSKKNKLSTRVKQHAFDLKREKEEREKREKKAAKQKVKADKMKIDTGKQIKKRTFKVGKKRKFQVQLSSAKMAKASQAMEVES</sequence>
<evidence type="ECO:0000256" key="1">
    <source>
        <dbReference type="SAM" id="MobiDB-lite"/>
    </source>
</evidence>
<dbReference type="PANTHER" id="PTHR36745:SF1">
    <property type="entry name" value="OS02G0824400 PROTEIN"/>
    <property type="match status" value="1"/>
</dbReference>
<feature type="compositionally biased region" description="Basic and acidic residues" evidence="1">
    <location>
        <begin position="14"/>
        <end position="29"/>
    </location>
</feature>
<name>A0ABP0UDM2_9BRYO</name>
<gene>
    <name evidence="2" type="ORF">CSSPTR1EN2_LOCUS14448</name>
</gene>
<proteinExistence type="predicted"/>
<protein>
    <submittedName>
        <fullName evidence="2">Uncharacterized protein</fullName>
    </submittedName>
</protein>
<evidence type="ECO:0000313" key="2">
    <source>
        <dbReference type="EMBL" id="CAK9219365.1"/>
    </source>
</evidence>
<reference evidence="2" key="1">
    <citation type="submission" date="2024-02" db="EMBL/GenBank/DDBJ databases">
        <authorList>
            <consortium name="ELIXIR-Norway"/>
            <consortium name="Elixir Norway"/>
        </authorList>
    </citation>
    <scope>NUCLEOTIDE SEQUENCE</scope>
</reference>
<accession>A0ABP0UDM2</accession>
<dbReference type="EMBL" id="OZ019895">
    <property type="protein sequence ID" value="CAK9219365.1"/>
    <property type="molecule type" value="Genomic_DNA"/>
</dbReference>
<organism evidence="2 3">
    <name type="scientific">Sphagnum troendelagicum</name>
    <dbReference type="NCBI Taxonomy" id="128251"/>
    <lineage>
        <taxon>Eukaryota</taxon>
        <taxon>Viridiplantae</taxon>
        <taxon>Streptophyta</taxon>
        <taxon>Embryophyta</taxon>
        <taxon>Bryophyta</taxon>
        <taxon>Sphagnophytina</taxon>
        <taxon>Sphagnopsida</taxon>
        <taxon>Sphagnales</taxon>
        <taxon>Sphagnaceae</taxon>
        <taxon>Sphagnum</taxon>
    </lineage>
</organism>